<dbReference type="Proteomes" id="UP000008798">
    <property type="component" value="Chromosome"/>
</dbReference>
<dbReference type="EMBL" id="FP929038">
    <property type="protein sequence ID" value="CBK80789.1"/>
    <property type="molecule type" value="Genomic_DNA"/>
</dbReference>
<accession>D4J8W8</accession>
<reference evidence="1 2" key="2">
    <citation type="submission" date="2010-03" db="EMBL/GenBank/DDBJ databases">
        <authorList>
            <person name="Pajon A."/>
        </authorList>
    </citation>
    <scope>NUCLEOTIDE SEQUENCE [LARGE SCALE GENOMIC DNA]</scope>
    <source>
        <strain evidence="1 2">GD/7</strain>
    </source>
</reference>
<evidence type="ECO:0000313" key="1">
    <source>
        <dbReference type="EMBL" id="CBK80789.1"/>
    </source>
</evidence>
<dbReference type="KEGG" id="cct:CC1_20710"/>
<reference evidence="1 2" key="1">
    <citation type="submission" date="2010-03" db="EMBL/GenBank/DDBJ databases">
        <title>The genome sequence of Coprococcus catus GD/7.</title>
        <authorList>
            <consortium name="metaHIT consortium -- http://www.metahit.eu/"/>
            <person name="Pajon A."/>
            <person name="Turner K."/>
            <person name="Parkhill J."/>
            <person name="Duncan S."/>
            <person name="Flint H."/>
        </authorList>
    </citation>
    <scope>NUCLEOTIDE SEQUENCE [LARGE SCALE GENOMIC DNA]</scope>
    <source>
        <strain evidence="1 2">GD/7</strain>
    </source>
</reference>
<name>D4J8W8_9FIRM</name>
<proteinExistence type="predicted"/>
<gene>
    <name evidence="1" type="ORF">CC1_20710</name>
</gene>
<dbReference type="RefSeq" id="WP_015514357.1">
    <property type="nucleotide sequence ID" value="NC_021009.1"/>
</dbReference>
<sequence>MLTKGDYIMLVFEEDERYPKEASLSFYANDPAEGHLSDIVFGNSAAELMEHGDGADNEGLFYILYRIEGQTDSKYPFGRRIGSGVLNFDALCEDIDLYEKERGVSK</sequence>
<dbReference type="STRING" id="717962.CC1_20710"/>
<dbReference type="HOGENOM" id="CLU_2218594_0_0_9"/>
<evidence type="ECO:0000313" key="2">
    <source>
        <dbReference type="Proteomes" id="UP000008798"/>
    </source>
</evidence>
<dbReference type="AlphaFoldDB" id="D4J8W8"/>
<dbReference type="PATRIC" id="fig|717962.3.peg.1970"/>
<organism evidence="1 2">
    <name type="scientific">Coprococcus catus GD/7</name>
    <dbReference type="NCBI Taxonomy" id="717962"/>
    <lineage>
        <taxon>Bacteria</taxon>
        <taxon>Bacillati</taxon>
        <taxon>Bacillota</taxon>
        <taxon>Clostridia</taxon>
        <taxon>Lachnospirales</taxon>
        <taxon>Lachnospiraceae</taxon>
        <taxon>Coprococcus</taxon>
    </lineage>
</organism>
<protein>
    <submittedName>
        <fullName evidence="1">Uncharacterized protein</fullName>
    </submittedName>
</protein>